<dbReference type="AlphaFoldDB" id="A0A1M5XBA0"/>
<name>A0A1M5XBA0_9BACT</name>
<protein>
    <submittedName>
        <fullName evidence="2">GLPGLI family protein</fullName>
    </submittedName>
</protein>
<dbReference type="EMBL" id="FQWQ01000006">
    <property type="protein sequence ID" value="SHH96473.1"/>
    <property type="molecule type" value="Genomic_DNA"/>
</dbReference>
<dbReference type="Proteomes" id="UP000184212">
    <property type="component" value="Unassembled WGS sequence"/>
</dbReference>
<organism evidence="2 3">
    <name type="scientific">Chryseolinea serpens</name>
    <dbReference type="NCBI Taxonomy" id="947013"/>
    <lineage>
        <taxon>Bacteria</taxon>
        <taxon>Pseudomonadati</taxon>
        <taxon>Bacteroidota</taxon>
        <taxon>Cytophagia</taxon>
        <taxon>Cytophagales</taxon>
        <taxon>Fulvivirgaceae</taxon>
        <taxon>Chryseolinea</taxon>
    </lineage>
</organism>
<evidence type="ECO:0000313" key="3">
    <source>
        <dbReference type="Proteomes" id="UP000184212"/>
    </source>
</evidence>
<accession>A0A1M5XBA0</accession>
<sequence>MKRILLLLGVLTMFAASSIVLEQVPEGIITYEVKTNMHRRLPPDRQEMKNMVPEYNISKDQLFFNPSESLYKPVEEEEEEFGDDNAPVRMRFARPNAEIYVHPASGRHLVSQEFMGKRYLIEDTLKVTPWKFGDETKTIQGYPCKQATFRNEERKQNVVAWYTDQLRPSMGPENFNSLPGTILQIDINEGERVITAIKIEGRPLKKNEMKIPSSGQRISQKAFSKMMDEQMERMRANGGGGVMIRN</sequence>
<dbReference type="OrthoDB" id="1440774at2"/>
<dbReference type="NCBIfam" id="TIGR01200">
    <property type="entry name" value="GLPGLI"/>
    <property type="match status" value="1"/>
</dbReference>
<reference evidence="2 3" key="1">
    <citation type="submission" date="2016-11" db="EMBL/GenBank/DDBJ databases">
        <authorList>
            <person name="Jaros S."/>
            <person name="Januszkiewicz K."/>
            <person name="Wedrychowicz H."/>
        </authorList>
    </citation>
    <scope>NUCLEOTIDE SEQUENCE [LARGE SCALE GENOMIC DNA]</scope>
    <source>
        <strain evidence="2 3">DSM 24574</strain>
    </source>
</reference>
<proteinExistence type="predicted"/>
<keyword evidence="1" id="KW-0732">Signal</keyword>
<dbReference type="RefSeq" id="WP_073142527.1">
    <property type="nucleotide sequence ID" value="NZ_FQWQ01000006.1"/>
</dbReference>
<keyword evidence="3" id="KW-1185">Reference proteome</keyword>
<evidence type="ECO:0000256" key="1">
    <source>
        <dbReference type="SAM" id="SignalP"/>
    </source>
</evidence>
<feature type="chain" id="PRO_5012567695" evidence="1">
    <location>
        <begin position="23"/>
        <end position="246"/>
    </location>
</feature>
<dbReference type="InterPro" id="IPR005901">
    <property type="entry name" value="GLPGLI"/>
</dbReference>
<evidence type="ECO:0000313" key="2">
    <source>
        <dbReference type="EMBL" id="SHH96473.1"/>
    </source>
</evidence>
<dbReference type="Pfam" id="PF09697">
    <property type="entry name" value="Porph_ging"/>
    <property type="match status" value="1"/>
</dbReference>
<feature type="signal peptide" evidence="1">
    <location>
        <begin position="1"/>
        <end position="22"/>
    </location>
</feature>
<dbReference type="STRING" id="947013.SAMN04488109_6278"/>
<gene>
    <name evidence="2" type="ORF">SAMN04488109_6278</name>
</gene>